<evidence type="ECO:0000313" key="1">
    <source>
        <dbReference type="EMBL" id="TWT79510.1"/>
    </source>
</evidence>
<gene>
    <name evidence="1" type="ORF">CA13_09130</name>
</gene>
<proteinExistence type="predicted"/>
<dbReference type="EMBL" id="SJPJ01000001">
    <property type="protein sequence ID" value="TWT79510.1"/>
    <property type="molecule type" value="Genomic_DNA"/>
</dbReference>
<reference evidence="1 2" key="1">
    <citation type="submission" date="2019-02" db="EMBL/GenBank/DDBJ databases">
        <title>Deep-cultivation of Planctomycetes and their phenomic and genomic characterization uncovers novel biology.</title>
        <authorList>
            <person name="Wiegand S."/>
            <person name="Jogler M."/>
            <person name="Boedeker C."/>
            <person name="Pinto D."/>
            <person name="Vollmers J."/>
            <person name="Rivas-Marin E."/>
            <person name="Kohn T."/>
            <person name="Peeters S.H."/>
            <person name="Heuer A."/>
            <person name="Rast P."/>
            <person name="Oberbeckmann S."/>
            <person name="Bunk B."/>
            <person name="Jeske O."/>
            <person name="Meyerdierks A."/>
            <person name="Storesund J.E."/>
            <person name="Kallscheuer N."/>
            <person name="Luecker S."/>
            <person name="Lage O.M."/>
            <person name="Pohl T."/>
            <person name="Merkel B.J."/>
            <person name="Hornburger P."/>
            <person name="Mueller R.-W."/>
            <person name="Bruemmer F."/>
            <person name="Labrenz M."/>
            <person name="Spormann A.M."/>
            <person name="Op Den Camp H."/>
            <person name="Overmann J."/>
            <person name="Amann R."/>
            <person name="Jetten M.S.M."/>
            <person name="Mascher T."/>
            <person name="Medema M.H."/>
            <person name="Devos D.P."/>
            <person name="Kaster A.-K."/>
            <person name="Ovreas L."/>
            <person name="Rohde M."/>
            <person name="Galperin M.Y."/>
            <person name="Jogler C."/>
        </authorList>
    </citation>
    <scope>NUCLEOTIDE SEQUENCE [LARGE SCALE GENOMIC DNA]</scope>
    <source>
        <strain evidence="1 2">CA13</strain>
    </source>
</reference>
<sequence length="162" mass="17948">MLRKTFPTLVVMLLVASSLRGDEVRSNMALGVYTCDVTDDAIANAPQWTDLNRDPPLAMLGAVRAATAKLKALPANTDPVKWTLHRVTLKRNASDGWYYVATFRSKFVPDPPDGRGRASTGINPYRTPRDLNIPVLMNGVVPEFSVKRHADDMLKLLDDLDL</sequence>
<dbReference type="AlphaFoldDB" id="A0A5C5YXA8"/>
<evidence type="ECO:0000313" key="2">
    <source>
        <dbReference type="Proteomes" id="UP000315010"/>
    </source>
</evidence>
<dbReference type="Proteomes" id="UP000315010">
    <property type="component" value="Unassembled WGS sequence"/>
</dbReference>
<accession>A0A5C5YXA8</accession>
<name>A0A5C5YXA8_9BACT</name>
<dbReference type="RefSeq" id="WP_146394714.1">
    <property type="nucleotide sequence ID" value="NZ_SJPJ01000001.1"/>
</dbReference>
<protein>
    <submittedName>
        <fullName evidence="1">Uncharacterized protein</fullName>
    </submittedName>
</protein>
<dbReference type="OrthoDB" id="269392at2"/>
<organism evidence="1 2">
    <name type="scientific">Novipirellula herctigrandis</name>
    <dbReference type="NCBI Taxonomy" id="2527986"/>
    <lineage>
        <taxon>Bacteria</taxon>
        <taxon>Pseudomonadati</taxon>
        <taxon>Planctomycetota</taxon>
        <taxon>Planctomycetia</taxon>
        <taxon>Pirellulales</taxon>
        <taxon>Pirellulaceae</taxon>
        <taxon>Novipirellula</taxon>
    </lineage>
</organism>
<keyword evidence="2" id="KW-1185">Reference proteome</keyword>
<comment type="caution">
    <text evidence="1">The sequence shown here is derived from an EMBL/GenBank/DDBJ whole genome shotgun (WGS) entry which is preliminary data.</text>
</comment>